<dbReference type="InterPro" id="IPR052918">
    <property type="entry name" value="Motility_Chemotaxis_Reg"/>
</dbReference>
<proteinExistence type="predicted"/>
<feature type="chain" id="PRO_5046534999" evidence="1">
    <location>
        <begin position="21"/>
        <end position="378"/>
    </location>
</feature>
<dbReference type="Proteomes" id="UP001642484">
    <property type="component" value="Unassembled WGS sequence"/>
</dbReference>
<dbReference type="EMBL" id="CAXAMN010025117">
    <property type="protein sequence ID" value="CAK9092743.1"/>
    <property type="molecule type" value="Genomic_DNA"/>
</dbReference>
<dbReference type="InterPro" id="IPR011043">
    <property type="entry name" value="Gal_Oxase/kelch_b-propeller"/>
</dbReference>
<dbReference type="PANTHER" id="PTHR35580">
    <property type="entry name" value="CELL SURFACE GLYCOPROTEIN (S-LAYER PROTEIN)-LIKE PROTEIN"/>
    <property type="match status" value="1"/>
</dbReference>
<comment type="caution">
    <text evidence="2">The sequence shown here is derived from an EMBL/GenBank/DDBJ whole genome shotgun (WGS) entry which is preliminary data.</text>
</comment>
<reference evidence="2 3" key="1">
    <citation type="submission" date="2024-02" db="EMBL/GenBank/DDBJ databases">
        <authorList>
            <person name="Chen Y."/>
            <person name="Shah S."/>
            <person name="Dougan E. K."/>
            <person name="Thang M."/>
            <person name="Chan C."/>
        </authorList>
    </citation>
    <scope>NUCLEOTIDE SEQUENCE [LARGE SCALE GENOMIC DNA]</scope>
</reference>
<dbReference type="SUPFAM" id="SSF50965">
    <property type="entry name" value="Galactose oxidase, central domain"/>
    <property type="match status" value="1"/>
</dbReference>
<feature type="signal peptide" evidence="1">
    <location>
        <begin position="1"/>
        <end position="20"/>
    </location>
</feature>
<evidence type="ECO:0000313" key="2">
    <source>
        <dbReference type="EMBL" id="CAK9092743.1"/>
    </source>
</evidence>
<protein>
    <submittedName>
        <fullName evidence="2">Uncharacterized protein</fullName>
    </submittedName>
</protein>
<evidence type="ECO:0000313" key="3">
    <source>
        <dbReference type="Proteomes" id="UP001642484"/>
    </source>
</evidence>
<sequence length="378" mass="41043">MVWQSCYAVLVWSLCISSKAQTVSWSTTVGTELYDYSRAVVSNSQGEIFIAGASRGQMAENGTWDEIDTTMDAWVMKFSSDGNLLWTLGTPPSVRSDAASAASARTRASRRKGAVEISVIWLDMTTGAVVQRADVATPSHTYPKGPGGRADGEVANSGRGALERAPELVVDQSDNIFLVGYTGGSLNGQNAGSNDIFVMKLDPYGDRLWTWQTGTAQDDRGHSIQLDTTGNIFVGGSVGSRPDMEATLKTPKSQAIERLFLVLFYEGSSAQHIHRNVVRSAMSGDDHVGQVQGGGQQDYITVKLMKSLAGRKIVIVFLLINTKMTTYSGSDRECGEREALMGFPVDYTRQCAPKAEQKGEHYEDIRMSMIGNSWHVGV</sequence>
<gene>
    <name evidence="2" type="ORF">CCMP2556_LOCUS44394</name>
</gene>
<keyword evidence="1" id="KW-0732">Signal</keyword>
<name>A0ABP0QXF5_9DINO</name>
<evidence type="ECO:0000256" key="1">
    <source>
        <dbReference type="SAM" id="SignalP"/>
    </source>
</evidence>
<accession>A0ABP0QXF5</accession>
<organism evidence="2 3">
    <name type="scientific">Durusdinium trenchii</name>
    <dbReference type="NCBI Taxonomy" id="1381693"/>
    <lineage>
        <taxon>Eukaryota</taxon>
        <taxon>Sar</taxon>
        <taxon>Alveolata</taxon>
        <taxon>Dinophyceae</taxon>
        <taxon>Suessiales</taxon>
        <taxon>Symbiodiniaceae</taxon>
        <taxon>Durusdinium</taxon>
    </lineage>
</organism>
<dbReference type="PANTHER" id="PTHR35580:SF1">
    <property type="entry name" value="PHYTASE-LIKE DOMAIN-CONTAINING PROTEIN"/>
    <property type="match status" value="1"/>
</dbReference>
<keyword evidence="3" id="KW-1185">Reference proteome</keyword>